<dbReference type="InterPro" id="IPR011005">
    <property type="entry name" value="Dihydropteroate_synth-like_sf"/>
</dbReference>
<dbReference type="NCBIfam" id="NF003376">
    <property type="entry name" value="PRK04452.1-2"/>
    <property type="match status" value="1"/>
</dbReference>
<feature type="non-terminal residue" evidence="2">
    <location>
        <position position="260"/>
    </location>
</feature>
<feature type="domain" description="CO dehydrogenase/acetyl-CoA synthase delta subunit TIM barrel" evidence="1">
    <location>
        <begin position="21"/>
        <end position="253"/>
    </location>
</feature>
<evidence type="ECO:0000313" key="2">
    <source>
        <dbReference type="EMBL" id="GAH62330.1"/>
    </source>
</evidence>
<feature type="non-terminal residue" evidence="2">
    <location>
        <position position="1"/>
    </location>
</feature>
<organism evidence="2">
    <name type="scientific">marine sediment metagenome</name>
    <dbReference type="NCBI Taxonomy" id="412755"/>
    <lineage>
        <taxon>unclassified sequences</taxon>
        <taxon>metagenomes</taxon>
        <taxon>ecological metagenomes</taxon>
    </lineage>
</organism>
<dbReference type="PANTHER" id="PTHR36214">
    <property type="match status" value="1"/>
</dbReference>
<evidence type="ECO:0000259" key="1">
    <source>
        <dbReference type="Pfam" id="PF03599"/>
    </source>
</evidence>
<proteinExistence type="predicted"/>
<dbReference type="PANTHER" id="PTHR36214:SF5">
    <property type="entry name" value="ACETYL-COA DECARBONYLASE_SYNTHASE COMPLEX SUBUNIT DELTA"/>
    <property type="match status" value="1"/>
</dbReference>
<name>X1HZ27_9ZZZZ</name>
<protein>
    <recommendedName>
        <fullName evidence="1">CO dehydrogenase/acetyl-CoA synthase delta subunit TIM barrel domain-containing protein</fullName>
    </recommendedName>
</protein>
<comment type="caution">
    <text evidence="2">The sequence shown here is derived from an EMBL/GenBank/DDBJ whole genome shotgun (WGS) entry which is preliminary data.</text>
</comment>
<dbReference type="InterPro" id="IPR016041">
    <property type="entry name" value="Ac-CoA_synth_d_su_TIM-brl"/>
</dbReference>
<gene>
    <name evidence="2" type="ORF">S03H2_51821</name>
</gene>
<dbReference type="EMBL" id="BARU01032901">
    <property type="protein sequence ID" value="GAH62330.1"/>
    <property type="molecule type" value="Genomic_DNA"/>
</dbReference>
<dbReference type="InterPro" id="IPR051069">
    <property type="entry name" value="ACDS_complex_subunit"/>
</dbReference>
<reference evidence="2" key="1">
    <citation type="journal article" date="2014" name="Front. Microbiol.">
        <title>High frequency of phylogenetically diverse reductive dehalogenase-homologous genes in deep subseafloor sedimentary metagenomes.</title>
        <authorList>
            <person name="Kawai M."/>
            <person name="Futagami T."/>
            <person name="Toyoda A."/>
            <person name="Takaki Y."/>
            <person name="Nishi S."/>
            <person name="Hori S."/>
            <person name="Arai W."/>
            <person name="Tsubouchi T."/>
            <person name="Morono Y."/>
            <person name="Uchiyama I."/>
            <person name="Ito T."/>
            <person name="Fujiyama A."/>
            <person name="Inagaki F."/>
            <person name="Takami H."/>
        </authorList>
    </citation>
    <scope>NUCLEOTIDE SEQUENCE</scope>
    <source>
        <strain evidence="2">Expedition CK06-06</strain>
    </source>
</reference>
<sequence>SNDMAVPDIKEKWSAIVNTVTIGATSEQGGTRSSTVSVGGAAGLGALSFEGPLGNRPAIAVEVWDSGGDTLPPALREVYGDSLNSAADWAKKAVEFGAEMICLKLQGTHPDGGDRSAQQACDDVKAVLGAVGVPLIVWGCGVHDKDNEVLPRCCHAASGENCIVGTITEKNYRTLVAACLADKHKILAESPLDINIAKQVNILASDVGFALENIVIFPTTASLGYGLEYVYSIMERIRLAALTGDKLLQQPVLCNVGFEA</sequence>
<dbReference type="Pfam" id="PF03599">
    <property type="entry name" value="CdhD"/>
    <property type="match status" value="1"/>
</dbReference>
<accession>X1HZ27</accession>
<dbReference type="AlphaFoldDB" id="X1HZ27"/>
<dbReference type="SUPFAM" id="SSF51717">
    <property type="entry name" value="Dihydropteroate synthetase-like"/>
    <property type="match status" value="1"/>
</dbReference>
<dbReference type="Gene3D" id="3.20.20.20">
    <property type="entry name" value="Dihydropteroate synthase-like"/>
    <property type="match status" value="1"/>
</dbReference>